<evidence type="ECO:0000256" key="3">
    <source>
        <dbReference type="ARBA" id="ARBA00023163"/>
    </source>
</evidence>
<sequence length="434" mass="47754">MSRSALTGSRIRERRSMMEMRQADLARHVGISASYLNLIEHNRRRIGGKLLMDIASALQIEPAALSEGAEAHLVARLREAAADGGKRTEIERVDEFAGRFPGWAELVVEKQRRIAALERTVEVLTDRLTHDPFLSAALHDILTAVASIRSTSSILVETPELEPEWRGRFQRNINEDSQRLSEASRSLVSYLDGVDDIDASSTSPQEELEAFLATHDFHFPDLEESPTEETINQLINGVDLLRSTSAQALAVSHLTQYVQDAQRLPLTRLRSVLGTYGLDPSALAANTGVDLPLLFRRLAALPKELEYGPIGLVVCDASGTLIFRKQIEGFPLPRFGAACPLWPLFRALSQPMMPLMMDLTQAGRGAGHFRSYSIAQAVGDVSFGKSMRFEASMLVIPEEAGVEKDYELVGVSCRICPSATCGARREPSILAEGF</sequence>
<evidence type="ECO:0000313" key="6">
    <source>
        <dbReference type="Proteomes" id="UP000184085"/>
    </source>
</evidence>
<name>A0A1M4MYG4_9RHOB</name>
<dbReference type="SUPFAM" id="SSF47413">
    <property type="entry name" value="lambda repressor-like DNA-binding domains"/>
    <property type="match status" value="1"/>
</dbReference>
<dbReference type="EMBL" id="FMJB01000047">
    <property type="protein sequence ID" value="SCM67630.1"/>
    <property type="molecule type" value="Genomic_DNA"/>
</dbReference>
<dbReference type="InterPro" id="IPR001387">
    <property type="entry name" value="Cro/C1-type_HTH"/>
</dbReference>
<dbReference type="PANTHER" id="PTHR46797">
    <property type="entry name" value="HTH-TYPE TRANSCRIPTIONAL REGULATOR"/>
    <property type="match status" value="1"/>
</dbReference>
<keyword evidence="3" id="KW-0804">Transcription</keyword>
<proteinExistence type="predicted"/>
<dbReference type="Gene3D" id="1.10.260.40">
    <property type="entry name" value="lambda repressor-like DNA-binding domains"/>
    <property type="match status" value="1"/>
</dbReference>
<evidence type="ECO:0000256" key="1">
    <source>
        <dbReference type="ARBA" id="ARBA00023015"/>
    </source>
</evidence>
<dbReference type="Pfam" id="PF09856">
    <property type="entry name" value="ScfRs"/>
    <property type="match status" value="1"/>
</dbReference>
<dbReference type="RefSeq" id="WP_072706273.1">
    <property type="nucleotide sequence ID" value="NZ_FMJB01000047.1"/>
</dbReference>
<evidence type="ECO:0000259" key="4">
    <source>
        <dbReference type="PROSITE" id="PS50943"/>
    </source>
</evidence>
<reference evidence="6" key="1">
    <citation type="submission" date="2016-09" db="EMBL/GenBank/DDBJ databases">
        <authorList>
            <person name="Wibberg D."/>
        </authorList>
    </citation>
    <scope>NUCLEOTIDE SEQUENCE [LARGE SCALE GENOMIC DNA]</scope>
</reference>
<keyword evidence="6" id="KW-1185">Reference proteome</keyword>
<dbReference type="InterPro" id="IPR010982">
    <property type="entry name" value="Lambda_DNA-bd_dom_sf"/>
</dbReference>
<evidence type="ECO:0000256" key="2">
    <source>
        <dbReference type="ARBA" id="ARBA00023125"/>
    </source>
</evidence>
<dbReference type="InterPro" id="IPR018653">
    <property type="entry name" value="ScfR_C"/>
</dbReference>
<keyword evidence="1" id="KW-0805">Transcription regulation</keyword>
<dbReference type="Pfam" id="PF01381">
    <property type="entry name" value="HTH_3"/>
    <property type="match status" value="1"/>
</dbReference>
<dbReference type="GO" id="GO:0005829">
    <property type="term" value="C:cytosol"/>
    <property type="evidence" value="ECO:0007669"/>
    <property type="project" value="TreeGrafter"/>
</dbReference>
<dbReference type="GO" id="GO:0003700">
    <property type="term" value="F:DNA-binding transcription factor activity"/>
    <property type="evidence" value="ECO:0007669"/>
    <property type="project" value="TreeGrafter"/>
</dbReference>
<organism evidence="5 6">
    <name type="scientific">Donghicola eburneus</name>
    <dbReference type="NCBI Taxonomy" id="393278"/>
    <lineage>
        <taxon>Bacteria</taxon>
        <taxon>Pseudomonadati</taxon>
        <taxon>Pseudomonadota</taxon>
        <taxon>Alphaproteobacteria</taxon>
        <taxon>Rhodobacterales</taxon>
        <taxon>Roseobacteraceae</taxon>
        <taxon>Donghicola</taxon>
    </lineage>
</organism>
<dbReference type="PANTHER" id="PTHR46797:SF23">
    <property type="entry name" value="HTH-TYPE TRANSCRIPTIONAL REGULATOR SUTR"/>
    <property type="match status" value="1"/>
</dbReference>
<dbReference type="AlphaFoldDB" id="A0A1M4MYG4"/>
<protein>
    <submittedName>
        <fullName evidence="5">XRE family transcriptional regulator</fullName>
    </submittedName>
</protein>
<dbReference type="GO" id="GO:0003677">
    <property type="term" value="F:DNA binding"/>
    <property type="evidence" value="ECO:0007669"/>
    <property type="project" value="UniProtKB-KW"/>
</dbReference>
<evidence type="ECO:0000313" key="5">
    <source>
        <dbReference type="EMBL" id="SCM67630.1"/>
    </source>
</evidence>
<gene>
    <name evidence="5" type="ORF">KARMA_1831</name>
</gene>
<keyword evidence="2" id="KW-0238">DNA-binding</keyword>
<feature type="domain" description="HTH cro/C1-type" evidence="4">
    <location>
        <begin position="11"/>
        <end position="65"/>
    </location>
</feature>
<dbReference type="InterPro" id="IPR050807">
    <property type="entry name" value="TransReg_Diox_bact_type"/>
</dbReference>
<dbReference type="PROSITE" id="PS50943">
    <property type="entry name" value="HTH_CROC1"/>
    <property type="match status" value="1"/>
</dbReference>
<dbReference type="SMART" id="SM00530">
    <property type="entry name" value="HTH_XRE"/>
    <property type="match status" value="1"/>
</dbReference>
<dbReference type="CDD" id="cd00093">
    <property type="entry name" value="HTH_XRE"/>
    <property type="match status" value="1"/>
</dbReference>
<dbReference type="Proteomes" id="UP000184085">
    <property type="component" value="Unassembled WGS sequence"/>
</dbReference>
<accession>A0A1M4MYG4</accession>